<organism evidence="1 2">
    <name type="scientific">Xanthomonas phage XPP1</name>
    <dbReference type="NCBI Taxonomy" id="2099853"/>
    <lineage>
        <taxon>Viruses</taxon>
        <taxon>Duplodnaviria</taxon>
        <taxon>Heunggongvirae</taxon>
        <taxon>Uroviricota</taxon>
        <taxon>Caudoviricetes</taxon>
        <taxon>Kantovirinae</taxon>
        <taxon>Tsukubavirus</taxon>
        <taxon>Tsukubavirus XPP1</taxon>
    </lineage>
</organism>
<dbReference type="RefSeq" id="YP_010052441.1">
    <property type="nucleotide sequence ID" value="NC_054458.1"/>
</dbReference>
<dbReference type="Proteomes" id="UP000289438">
    <property type="component" value="Segment"/>
</dbReference>
<proteinExistence type="predicted"/>
<reference evidence="1 2" key="1">
    <citation type="submission" date="2018-02" db="EMBL/GenBank/DDBJ databases">
        <title>Isolation, characterization and comparative genomics of Xanthomonas oryzae pv. oryzae bacteriophages.</title>
        <authorList>
            <person name="Varga I."/>
            <person name="Molnar J."/>
            <person name="Gazdag A."/>
            <person name="Szucs D."/>
            <person name="Doffkay Z."/>
            <person name="Valappil S.K."/>
            <person name="Papp S."/>
            <person name="Pinter R."/>
            <person name="Vera Cruz C.M."/>
            <person name="Ricardo O."/>
            <person name="Vizi T."/>
            <person name="Schneider G."/>
            <person name="Rakhely G."/>
            <person name="Kovacs T."/>
        </authorList>
    </citation>
    <scope>NUCLEOTIDE SEQUENCE [LARGE SCALE GENOMIC DNA]</scope>
</reference>
<dbReference type="KEGG" id="vg:64408810"/>
<protein>
    <submittedName>
        <fullName evidence="1">Uncharacterized protein</fullName>
    </submittedName>
</protein>
<name>A0A3S7HHK3_9CAUD</name>
<dbReference type="EMBL" id="MG944227">
    <property type="protein sequence ID" value="AVO23675.1"/>
    <property type="molecule type" value="Genomic_DNA"/>
</dbReference>
<evidence type="ECO:0000313" key="2">
    <source>
        <dbReference type="Proteomes" id="UP000289438"/>
    </source>
</evidence>
<sequence length="65" mass="7177">MTDRGEARRLLGELSDAVQLIRTQALHLKSIGLVEEANALNAAGTMIARTALDWVDELYPGCDWH</sequence>
<keyword evidence="2" id="KW-1185">Reference proteome</keyword>
<dbReference type="GeneID" id="64408810"/>
<accession>A0A3S7HHK3</accession>
<evidence type="ECO:0000313" key="1">
    <source>
        <dbReference type="EMBL" id="AVO23675.1"/>
    </source>
</evidence>